<evidence type="ECO:0000313" key="3">
    <source>
        <dbReference type="Proteomes" id="UP000095038"/>
    </source>
</evidence>
<dbReference type="SUPFAM" id="SSF52799">
    <property type="entry name" value="(Phosphotyrosine protein) phosphatases II"/>
    <property type="match status" value="1"/>
</dbReference>
<dbReference type="GeneID" id="30963333"/>
<dbReference type="InterPro" id="IPR029021">
    <property type="entry name" value="Prot-tyrosine_phosphatase-like"/>
</dbReference>
<organism evidence="2 3">
    <name type="scientific">Ascoidea rubescens DSM 1968</name>
    <dbReference type="NCBI Taxonomy" id="1344418"/>
    <lineage>
        <taxon>Eukaryota</taxon>
        <taxon>Fungi</taxon>
        <taxon>Dikarya</taxon>
        <taxon>Ascomycota</taxon>
        <taxon>Saccharomycotina</taxon>
        <taxon>Saccharomycetes</taxon>
        <taxon>Ascoideaceae</taxon>
        <taxon>Ascoidea</taxon>
    </lineage>
</organism>
<dbReference type="Gene3D" id="3.90.190.10">
    <property type="entry name" value="Protein tyrosine phosphatase superfamily"/>
    <property type="match status" value="1"/>
</dbReference>
<dbReference type="PROSITE" id="PS50054">
    <property type="entry name" value="TYR_PHOSPHATASE_DUAL"/>
    <property type="match status" value="1"/>
</dbReference>
<dbReference type="InParanoid" id="A0A1D2VJM5"/>
<proteinExistence type="predicted"/>
<feature type="non-terminal residue" evidence="2">
    <location>
        <position position="165"/>
    </location>
</feature>
<dbReference type="InterPro" id="IPR004861">
    <property type="entry name" value="Siw14-like"/>
</dbReference>
<keyword evidence="3" id="KW-1185">Reference proteome</keyword>
<dbReference type="RefSeq" id="XP_020048122.1">
    <property type="nucleotide sequence ID" value="XM_020189697.1"/>
</dbReference>
<dbReference type="EMBL" id="KV454478">
    <property type="protein sequence ID" value="ODV61815.1"/>
    <property type="molecule type" value="Genomic_DNA"/>
</dbReference>
<dbReference type="FunFam" id="3.90.190.10:FF:000152">
    <property type="entry name" value="Tyrosine phosphatase, putative"/>
    <property type="match status" value="1"/>
</dbReference>
<dbReference type="GO" id="GO:0052840">
    <property type="term" value="F:inositol diphosphate tetrakisphosphate diphosphatase activity"/>
    <property type="evidence" value="ECO:0007669"/>
    <property type="project" value="TreeGrafter"/>
</dbReference>
<evidence type="ECO:0000313" key="2">
    <source>
        <dbReference type="EMBL" id="ODV61815.1"/>
    </source>
</evidence>
<dbReference type="Pfam" id="PF03162">
    <property type="entry name" value="Y_phosphatase2"/>
    <property type="match status" value="1"/>
</dbReference>
<reference evidence="3" key="1">
    <citation type="submission" date="2016-05" db="EMBL/GenBank/DDBJ databases">
        <title>Comparative genomics of biotechnologically important yeasts.</title>
        <authorList>
            <consortium name="DOE Joint Genome Institute"/>
            <person name="Riley R."/>
            <person name="Haridas S."/>
            <person name="Wolfe K.H."/>
            <person name="Lopes M.R."/>
            <person name="Hittinger C.T."/>
            <person name="Goker M."/>
            <person name="Salamov A."/>
            <person name="Wisecaver J."/>
            <person name="Long T.M."/>
            <person name="Aerts A.L."/>
            <person name="Barry K."/>
            <person name="Choi C."/>
            <person name="Clum A."/>
            <person name="Coughlan A.Y."/>
            <person name="Deshpande S."/>
            <person name="Douglass A.P."/>
            <person name="Hanson S.J."/>
            <person name="Klenk H.-P."/>
            <person name="Labutti K."/>
            <person name="Lapidus A."/>
            <person name="Lindquist E."/>
            <person name="Lipzen A."/>
            <person name="Meier-Kolthoff J.P."/>
            <person name="Ohm R.A."/>
            <person name="Otillar R.P."/>
            <person name="Pangilinan J."/>
            <person name="Peng Y."/>
            <person name="Rokas A."/>
            <person name="Rosa C.A."/>
            <person name="Scheuner C."/>
            <person name="Sibirny A.A."/>
            <person name="Slot J.C."/>
            <person name="Stielow J.B."/>
            <person name="Sun H."/>
            <person name="Kurtzman C.P."/>
            <person name="Blackwell M."/>
            <person name="Grigoriev I.V."/>
            <person name="Jeffries T.W."/>
        </authorList>
    </citation>
    <scope>NUCLEOTIDE SEQUENCE [LARGE SCALE GENOMIC DNA]</scope>
    <source>
        <strain evidence="3">DSM 1968</strain>
    </source>
</reference>
<dbReference type="Proteomes" id="UP000095038">
    <property type="component" value="Unassembled WGS sequence"/>
</dbReference>
<feature type="non-terminal residue" evidence="2">
    <location>
        <position position="1"/>
    </location>
</feature>
<dbReference type="PANTHER" id="PTHR31126:SF74">
    <property type="entry name" value="TYROSINE-PROTEIN PHOSPHATASE-LIKE PROTEIN OCA2"/>
    <property type="match status" value="1"/>
</dbReference>
<dbReference type="STRING" id="1344418.A0A1D2VJM5"/>
<dbReference type="OrthoDB" id="6375174at2759"/>
<dbReference type="PANTHER" id="PTHR31126">
    <property type="entry name" value="TYROSINE-PROTEIN PHOSPHATASE"/>
    <property type="match status" value="1"/>
</dbReference>
<accession>A0A1D2VJM5</accession>
<name>A0A1D2VJM5_9ASCO</name>
<protein>
    <submittedName>
        <fullName evidence="2">Protein-tyrosine phosphatase</fullName>
    </submittedName>
</protein>
<dbReference type="AlphaFoldDB" id="A0A1D2VJM5"/>
<evidence type="ECO:0000259" key="1">
    <source>
        <dbReference type="PROSITE" id="PS50054"/>
    </source>
</evidence>
<feature type="domain" description="Tyrosine-protein phosphatase" evidence="1">
    <location>
        <begin position="6"/>
        <end position="160"/>
    </location>
</feature>
<dbReference type="GO" id="GO:0005737">
    <property type="term" value="C:cytoplasm"/>
    <property type="evidence" value="ECO:0007669"/>
    <property type="project" value="TreeGrafter"/>
</dbReference>
<gene>
    <name evidence="2" type="ORF">ASCRUDRAFT_21583</name>
</gene>
<dbReference type="InterPro" id="IPR020422">
    <property type="entry name" value="TYR_PHOSPHATASE_DUAL_dom"/>
</dbReference>
<sequence length="165" mass="19585">YVPPLNFSLIEDSIYRSGHPVPINFKFLKKLNLKTIIYIGDKEDNYLYYKWIKEEKKRKNGLNFYYFKFKSCKEPFLMNDSKIIIKTINLILNPQNYPILIHSNKGKHRIGVLVGILRKLLQNWSLSGIFNEYAKFSGDKGDIDLEFIENFNPILFKKKSENHFL</sequence>
<dbReference type="GO" id="GO:0016791">
    <property type="term" value="F:phosphatase activity"/>
    <property type="evidence" value="ECO:0007669"/>
    <property type="project" value="TreeGrafter"/>
</dbReference>
<dbReference type="FunCoup" id="A0A1D2VJM5">
    <property type="interactions" value="14"/>
</dbReference>